<dbReference type="STRING" id="641025.SAMN05421507_102321"/>
<dbReference type="EMBL" id="FNIX01000002">
    <property type="protein sequence ID" value="SDO37253.1"/>
    <property type="molecule type" value="Genomic_DNA"/>
</dbReference>
<accession>A0A1H0J128</accession>
<dbReference type="AlphaFoldDB" id="A0A1H0J128"/>
<proteinExistence type="predicted"/>
<reference evidence="2" key="1">
    <citation type="submission" date="2016-10" db="EMBL/GenBank/DDBJ databases">
        <authorList>
            <person name="Varghese N."/>
            <person name="Submissions S."/>
        </authorList>
    </citation>
    <scope>NUCLEOTIDE SEQUENCE [LARGE SCALE GENOMIC DNA]</scope>
    <source>
        <strain evidence="2">CGMCC 4.6609</strain>
    </source>
</reference>
<sequence length="537" mass="60921">MGVDVDSWGLRDHYAAEEDPNVRYVIILVEGQRLPHAVVRLAGTVEEAFGHELRWEPSDLLSRVESEPSWTARDANVGYANGFLVEMIRVLRARRHESELADYKYYASFKHALGVLDLGNADRLIRRPEGSVEEEYAGHGTWERSDKLHRVDFGHDPDDEYVAISESEALRLKELIDDRWDRGCSHHVVLVDGNPVAVVVKVRASPDDELACTGEAEPQPSRLLDQATREPRMNAVEVTMRKAVEVMAVLTQRRRLRDQATLTGGFALFDSLTDVLDPDAATEVVPAREDRQRIFAPLSPREAEQVSLRLHVREARRTAEPVGGHHHFAVFSRLQDVVDPVVASSVIRVDPHGHWEMYLRGGVWLRTPKPSRLITLPLAGSGLDRVTRALDDLRPRYFEARGPQGRVALLRLAGSTEESARDLRWEPSALLSRWQDEPDRVITEYDEEAMTLARYHRASSERAERHRGDACGYFAVFADFAAALDFRRAETVVRRRDDVDERHVERGRWVQTDLLSRNPSVPYLAVGEAELERLGQN</sequence>
<keyword evidence="2" id="KW-1185">Reference proteome</keyword>
<organism evidence="1 2">
    <name type="scientific">Lentzea jiangxiensis</name>
    <dbReference type="NCBI Taxonomy" id="641025"/>
    <lineage>
        <taxon>Bacteria</taxon>
        <taxon>Bacillati</taxon>
        <taxon>Actinomycetota</taxon>
        <taxon>Actinomycetes</taxon>
        <taxon>Pseudonocardiales</taxon>
        <taxon>Pseudonocardiaceae</taxon>
        <taxon>Lentzea</taxon>
    </lineage>
</organism>
<protein>
    <submittedName>
        <fullName evidence="1">Uncharacterized protein</fullName>
    </submittedName>
</protein>
<gene>
    <name evidence="1" type="ORF">SAMN05421507_102321</name>
</gene>
<dbReference type="Proteomes" id="UP000199691">
    <property type="component" value="Unassembled WGS sequence"/>
</dbReference>
<evidence type="ECO:0000313" key="2">
    <source>
        <dbReference type="Proteomes" id="UP000199691"/>
    </source>
</evidence>
<name>A0A1H0J128_9PSEU</name>
<evidence type="ECO:0000313" key="1">
    <source>
        <dbReference type="EMBL" id="SDO37253.1"/>
    </source>
</evidence>